<dbReference type="Proteomes" id="UP000268696">
    <property type="component" value="Chromosome"/>
</dbReference>
<name>A0A3G7U5N8_9PSED</name>
<dbReference type="EMBL" id="CP027754">
    <property type="protein sequence ID" value="AZE53972.1"/>
    <property type="molecule type" value="Genomic_DNA"/>
</dbReference>
<keyword evidence="1" id="KW-1133">Transmembrane helix</keyword>
<reference evidence="2 3" key="1">
    <citation type="submission" date="2018-03" db="EMBL/GenBank/DDBJ databases">
        <title>Diversity of phytobeneficial traits revealed by whole-genome analysis of worldwide-isolated phenazine-producing Pseudomonas spp.</title>
        <authorList>
            <person name="Biessy A."/>
            <person name="Novinscak A."/>
            <person name="Blom J."/>
            <person name="Leger G."/>
            <person name="Thomashow L.S."/>
            <person name="Cazorla F.M."/>
            <person name="Josic D."/>
            <person name="Filion M."/>
        </authorList>
    </citation>
    <scope>NUCLEOTIDE SEQUENCE [LARGE SCALE GENOMIC DNA]</scope>
    <source>
        <strain evidence="2 3">30B</strain>
    </source>
</reference>
<evidence type="ECO:0000313" key="2">
    <source>
        <dbReference type="EMBL" id="AZE53972.1"/>
    </source>
</evidence>
<proteinExistence type="predicted"/>
<gene>
    <name evidence="2" type="ORF">C4K03_1803</name>
</gene>
<organism evidence="2 3">
    <name type="scientific">Pseudomonas synxantha</name>
    <dbReference type="NCBI Taxonomy" id="47883"/>
    <lineage>
        <taxon>Bacteria</taxon>
        <taxon>Pseudomonadati</taxon>
        <taxon>Pseudomonadota</taxon>
        <taxon>Gammaproteobacteria</taxon>
        <taxon>Pseudomonadales</taxon>
        <taxon>Pseudomonadaceae</taxon>
        <taxon>Pseudomonas</taxon>
    </lineage>
</organism>
<evidence type="ECO:0000256" key="1">
    <source>
        <dbReference type="SAM" id="Phobius"/>
    </source>
</evidence>
<keyword evidence="1" id="KW-0812">Transmembrane</keyword>
<keyword evidence="1" id="KW-0472">Membrane</keyword>
<sequence>MQVSLFAWAFCIMAQVFIMASYYVWFPVDGSLLARRLFPGVAA</sequence>
<feature type="transmembrane region" description="Helical" evidence="1">
    <location>
        <begin position="6"/>
        <end position="26"/>
    </location>
</feature>
<evidence type="ECO:0000313" key="3">
    <source>
        <dbReference type="Proteomes" id="UP000268696"/>
    </source>
</evidence>
<protein>
    <submittedName>
        <fullName evidence="2">Uncharacterized protein</fullName>
    </submittedName>
</protein>
<accession>A0A3G7U5N8</accession>
<dbReference type="AlphaFoldDB" id="A0A3G7U5N8"/>